<evidence type="ECO:0000256" key="6">
    <source>
        <dbReference type="ARBA" id="ARBA00023237"/>
    </source>
</evidence>
<keyword evidence="3 7" id="KW-1134">Transmembrane beta strand</keyword>
<dbReference type="RefSeq" id="WP_104417715.1">
    <property type="nucleotide sequence ID" value="NZ_PTJC01000005.1"/>
</dbReference>
<dbReference type="EMBL" id="PTJC01000005">
    <property type="protein sequence ID" value="PPK87096.1"/>
    <property type="molecule type" value="Genomic_DNA"/>
</dbReference>
<gene>
    <name evidence="11" type="ORF">CLV84_0030</name>
</gene>
<organism evidence="11 12">
    <name type="scientific">Neolewinella xylanilytica</name>
    <dbReference type="NCBI Taxonomy" id="1514080"/>
    <lineage>
        <taxon>Bacteria</taxon>
        <taxon>Pseudomonadati</taxon>
        <taxon>Bacteroidota</taxon>
        <taxon>Saprospiria</taxon>
        <taxon>Saprospirales</taxon>
        <taxon>Lewinellaceae</taxon>
        <taxon>Neolewinella</taxon>
    </lineage>
</organism>
<evidence type="ECO:0000256" key="2">
    <source>
        <dbReference type="ARBA" id="ARBA00022448"/>
    </source>
</evidence>
<dbReference type="Gene3D" id="2.170.130.10">
    <property type="entry name" value="TonB-dependent receptor, plug domain"/>
    <property type="match status" value="1"/>
</dbReference>
<feature type="chain" id="PRO_5018094635" evidence="9">
    <location>
        <begin position="32"/>
        <end position="1022"/>
    </location>
</feature>
<feature type="compositionally biased region" description="Basic and acidic residues" evidence="8">
    <location>
        <begin position="306"/>
        <end position="317"/>
    </location>
</feature>
<evidence type="ECO:0000259" key="10">
    <source>
        <dbReference type="Pfam" id="PF07715"/>
    </source>
</evidence>
<evidence type="ECO:0000256" key="3">
    <source>
        <dbReference type="ARBA" id="ARBA00022452"/>
    </source>
</evidence>
<dbReference type="AlphaFoldDB" id="A0A2S6I6G5"/>
<dbReference type="InterPro" id="IPR037066">
    <property type="entry name" value="Plug_dom_sf"/>
</dbReference>
<dbReference type="Gene3D" id="2.40.170.20">
    <property type="entry name" value="TonB-dependent receptor, beta-barrel domain"/>
    <property type="match status" value="1"/>
</dbReference>
<keyword evidence="9" id="KW-0732">Signal</keyword>
<evidence type="ECO:0000313" key="11">
    <source>
        <dbReference type="EMBL" id="PPK87096.1"/>
    </source>
</evidence>
<dbReference type="Pfam" id="PF07715">
    <property type="entry name" value="Plug"/>
    <property type="match status" value="1"/>
</dbReference>
<feature type="signal peptide" evidence="9">
    <location>
        <begin position="1"/>
        <end position="31"/>
    </location>
</feature>
<dbReference type="InterPro" id="IPR039426">
    <property type="entry name" value="TonB-dep_rcpt-like"/>
</dbReference>
<proteinExistence type="inferred from homology"/>
<dbReference type="FunFam" id="2.60.40.1120:FF:000003">
    <property type="entry name" value="Outer membrane protein Omp121"/>
    <property type="match status" value="1"/>
</dbReference>
<feature type="domain" description="TonB-dependent receptor plug" evidence="10">
    <location>
        <begin position="138"/>
        <end position="245"/>
    </location>
</feature>
<dbReference type="NCBIfam" id="TIGR04056">
    <property type="entry name" value="OMP_RagA_SusC"/>
    <property type="match status" value="1"/>
</dbReference>
<evidence type="ECO:0000256" key="7">
    <source>
        <dbReference type="PROSITE-ProRule" id="PRU01360"/>
    </source>
</evidence>
<comment type="caution">
    <text evidence="11">The sequence shown here is derived from an EMBL/GenBank/DDBJ whole genome shotgun (WGS) entry which is preliminary data.</text>
</comment>
<evidence type="ECO:0000256" key="5">
    <source>
        <dbReference type="ARBA" id="ARBA00023136"/>
    </source>
</evidence>
<sequence>MKHQKSATVSRRCGLALLFTAGILANLQAGASAPPAERSFLQSAATVIVTGTVQDETGEPLPGATILEEGTQNGTVTDIDGAYTLEVAENATLIISFIGYESMNVEVEGRTEIDVNLRPASGTLEEVVVIGYGEQKRSDLAGAVSEISNKEISENPTPNISNTLVGRTPGIIATQRSGAPGDDASQIFIRGIGTTGDASPLYVIDGIVRSARDFSQLNSNEIESVSILKDAASAAVFGVRGGNGVVLVTTRRGREGRMQVSLSANYGLQERTNEQQFLGSYEYAKLYNEALTNQGDDPLYSEDDLDKYREGSSPDTHPDADWLSVLDDWAPIQNYSLGANGGTERIRYSALLGYVDQKGIVPSNEFNRYNYRSNIDADVTTSTRLSFDLSGRDEVTNDVAATDVFRWMAGTPPNEAPIQWSNGTYSSGPAYLTLPENGYRNRRIQNFNGRLQLVQQLPLEGLSLMGIASYNKDITGQKNFTYPQIPFYNRLGDGTFVEQPRGQTSLYQSTDDYQSLTLQAHLNFTRELRNSSVSALLLYTQTKDQWRFTSAYRDGFTLAIDEIDFGGVDNRTNSGYSGTRARQGVVGRLNYTIAEKIILEGSFRADGSEQFAPGNRWGFFPSGSLGYIISKENFMQGADFLDFLKLRTSYGVLGNDRIGGSRFLYLQSYRQISGAAVFGDGNVVPGIVEGNLANPNVTWETVKKFNVGFDAKFLDYKWSFSADYFMDKRSDILGSRNLSVPSLLGVGLPVENLSKVDNEGVELSLGHMNTVSDNFSYSINANFTYARNTVVFIDEPESENPNIRRTGRPLGAQFGFNALGIFQTEQQIENAAEHLTDVEPGDIQYEDVNNDGVIDDLDRVYIGSSNTPEIIYGLGGNIKLHNFELSLLFQGATNVNQYYSGEGVWPFFVGAGAFETNLDRWTPTNTDASEPRVLIDATNNHAGSSFWLEDASYLRLKNVEVAYNLPTDRLFGGFVKNVRVFFNANNVYTWTGIENFDPENADGRGWGYPQLRIWNTGLTANF</sequence>
<dbReference type="InterPro" id="IPR036942">
    <property type="entry name" value="Beta-barrel_TonB_sf"/>
</dbReference>
<evidence type="ECO:0000256" key="9">
    <source>
        <dbReference type="SAM" id="SignalP"/>
    </source>
</evidence>
<evidence type="ECO:0000256" key="8">
    <source>
        <dbReference type="SAM" id="MobiDB-lite"/>
    </source>
</evidence>
<dbReference type="InterPro" id="IPR023997">
    <property type="entry name" value="TonB-dep_OMP_SusC/RagA_CS"/>
</dbReference>
<dbReference type="InterPro" id="IPR008969">
    <property type="entry name" value="CarboxyPept-like_regulatory"/>
</dbReference>
<evidence type="ECO:0000256" key="1">
    <source>
        <dbReference type="ARBA" id="ARBA00004571"/>
    </source>
</evidence>
<dbReference type="FunFam" id="2.170.130.10:FF:000003">
    <property type="entry name" value="SusC/RagA family TonB-linked outer membrane protein"/>
    <property type="match status" value="1"/>
</dbReference>
<reference evidence="11 12" key="1">
    <citation type="submission" date="2018-02" db="EMBL/GenBank/DDBJ databases">
        <title>Genomic Encyclopedia of Archaeal and Bacterial Type Strains, Phase II (KMG-II): from individual species to whole genera.</title>
        <authorList>
            <person name="Goeker M."/>
        </authorList>
    </citation>
    <scope>NUCLEOTIDE SEQUENCE [LARGE SCALE GENOMIC DNA]</scope>
    <source>
        <strain evidence="11 12">DSM 29526</strain>
    </source>
</reference>
<dbReference type="Pfam" id="PF13715">
    <property type="entry name" value="CarbopepD_reg_2"/>
    <property type="match status" value="1"/>
</dbReference>
<evidence type="ECO:0000313" key="12">
    <source>
        <dbReference type="Proteomes" id="UP000237662"/>
    </source>
</evidence>
<dbReference type="Proteomes" id="UP000237662">
    <property type="component" value="Unassembled WGS sequence"/>
</dbReference>
<dbReference type="NCBIfam" id="TIGR04057">
    <property type="entry name" value="SusC_RagA_signa"/>
    <property type="match status" value="1"/>
</dbReference>
<dbReference type="InterPro" id="IPR023996">
    <property type="entry name" value="TonB-dep_OMP_SusC/RagA"/>
</dbReference>
<dbReference type="Gene3D" id="2.60.40.1120">
    <property type="entry name" value="Carboxypeptidase-like, regulatory domain"/>
    <property type="match status" value="1"/>
</dbReference>
<dbReference type="InterPro" id="IPR012910">
    <property type="entry name" value="Plug_dom"/>
</dbReference>
<dbReference type="SUPFAM" id="SSF56935">
    <property type="entry name" value="Porins"/>
    <property type="match status" value="1"/>
</dbReference>
<keyword evidence="4 7" id="KW-0812">Transmembrane</keyword>
<keyword evidence="12" id="KW-1185">Reference proteome</keyword>
<keyword evidence="6 7" id="KW-0998">Cell outer membrane</keyword>
<comment type="similarity">
    <text evidence="7">Belongs to the TonB-dependent receptor family.</text>
</comment>
<dbReference type="SUPFAM" id="SSF49464">
    <property type="entry name" value="Carboxypeptidase regulatory domain-like"/>
    <property type="match status" value="1"/>
</dbReference>
<comment type="subcellular location">
    <subcellularLocation>
        <location evidence="1 7">Cell outer membrane</location>
        <topology evidence="1 7">Multi-pass membrane protein</topology>
    </subcellularLocation>
</comment>
<keyword evidence="5 7" id="KW-0472">Membrane</keyword>
<evidence type="ECO:0000256" key="4">
    <source>
        <dbReference type="ARBA" id="ARBA00022692"/>
    </source>
</evidence>
<feature type="region of interest" description="Disordered" evidence="8">
    <location>
        <begin position="294"/>
        <end position="317"/>
    </location>
</feature>
<keyword evidence="2 7" id="KW-0813">Transport</keyword>
<dbReference type="PROSITE" id="PS52016">
    <property type="entry name" value="TONB_DEPENDENT_REC_3"/>
    <property type="match status" value="1"/>
</dbReference>
<accession>A0A2S6I6G5</accession>
<dbReference type="GO" id="GO:0009279">
    <property type="term" value="C:cell outer membrane"/>
    <property type="evidence" value="ECO:0007669"/>
    <property type="project" value="UniProtKB-SubCell"/>
</dbReference>
<name>A0A2S6I6G5_9BACT</name>
<dbReference type="OrthoDB" id="9768177at2"/>
<protein>
    <submittedName>
        <fullName evidence="11">TonB-linked SusC/RagA family outer membrane protein</fullName>
    </submittedName>
</protein>